<keyword evidence="6 7" id="KW-0961">Cell wall biogenesis/degradation</keyword>
<evidence type="ECO:0000259" key="8">
    <source>
        <dbReference type="PROSITE" id="PS52029"/>
    </source>
</evidence>
<dbReference type="InterPro" id="IPR005490">
    <property type="entry name" value="LD_TPept_cat_dom"/>
</dbReference>
<dbReference type="UniPathway" id="UPA00219"/>
<comment type="similarity">
    <text evidence="2">Belongs to the YkuD family.</text>
</comment>
<reference evidence="9 10" key="1">
    <citation type="submission" date="2019-12" db="EMBL/GenBank/DDBJ databases">
        <authorList>
            <person name="Zhang Y.-J."/>
        </authorList>
    </citation>
    <scope>NUCLEOTIDE SEQUENCE [LARGE SCALE GENOMIC DNA]</scope>
    <source>
        <strain evidence="9 10">H18S-6</strain>
    </source>
</reference>
<comment type="pathway">
    <text evidence="1 7">Cell wall biogenesis; peptidoglycan biosynthesis.</text>
</comment>
<dbReference type="CDD" id="cd16913">
    <property type="entry name" value="YkuD_like"/>
    <property type="match status" value="1"/>
</dbReference>
<accession>A0A6A4RMM7</accession>
<dbReference type="GO" id="GO:0004180">
    <property type="term" value="F:carboxypeptidase activity"/>
    <property type="evidence" value="ECO:0007669"/>
    <property type="project" value="UniProtKB-ARBA"/>
</dbReference>
<feature type="active site" description="Nucleophile" evidence="7">
    <location>
        <position position="135"/>
    </location>
</feature>
<dbReference type="PANTHER" id="PTHR38589:SF1">
    <property type="entry name" value="BLR0621 PROTEIN"/>
    <property type="match status" value="1"/>
</dbReference>
<evidence type="ECO:0000313" key="10">
    <source>
        <dbReference type="Proteomes" id="UP000441586"/>
    </source>
</evidence>
<evidence type="ECO:0000256" key="2">
    <source>
        <dbReference type="ARBA" id="ARBA00005992"/>
    </source>
</evidence>
<feature type="domain" description="L,D-TPase catalytic" evidence="8">
    <location>
        <begin position="1"/>
        <end position="159"/>
    </location>
</feature>
<evidence type="ECO:0000256" key="5">
    <source>
        <dbReference type="ARBA" id="ARBA00022984"/>
    </source>
</evidence>
<dbReference type="PANTHER" id="PTHR38589">
    <property type="entry name" value="BLR0621 PROTEIN"/>
    <property type="match status" value="1"/>
</dbReference>
<dbReference type="Proteomes" id="UP000441586">
    <property type="component" value="Unassembled WGS sequence"/>
</dbReference>
<dbReference type="AlphaFoldDB" id="A0A6A4RMM7"/>
<dbReference type="InterPro" id="IPR038063">
    <property type="entry name" value="Transpep_catalytic_dom"/>
</dbReference>
<dbReference type="Gene3D" id="2.40.440.10">
    <property type="entry name" value="L,D-transpeptidase catalytic domain-like"/>
    <property type="match status" value="1"/>
</dbReference>
<gene>
    <name evidence="9" type="ORF">GP644_07475</name>
</gene>
<comment type="caution">
    <text evidence="9">The sequence shown here is derived from an EMBL/GenBank/DDBJ whole genome shotgun (WGS) entry which is preliminary data.</text>
</comment>
<evidence type="ECO:0000256" key="4">
    <source>
        <dbReference type="ARBA" id="ARBA00022960"/>
    </source>
</evidence>
<dbReference type="PROSITE" id="PS52029">
    <property type="entry name" value="LD_TPASE"/>
    <property type="match status" value="1"/>
</dbReference>
<dbReference type="GO" id="GO:0009252">
    <property type="term" value="P:peptidoglycan biosynthetic process"/>
    <property type="evidence" value="ECO:0007669"/>
    <property type="project" value="UniProtKB-UniPathway"/>
</dbReference>
<evidence type="ECO:0000313" key="9">
    <source>
        <dbReference type="EMBL" id="KAE9631176.1"/>
    </source>
</evidence>
<keyword evidence="4 7" id="KW-0133">Cell shape</keyword>
<evidence type="ECO:0000256" key="6">
    <source>
        <dbReference type="ARBA" id="ARBA00023316"/>
    </source>
</evidence>
<organism evidence="9 10">
    <name type="scientific">Parasedimentitalea maritima</name>
    <dbReference type="NCBI Taxonomy" id="2578117"/>
    <lineage>
        <taxon>Bacteria</taxon>
        <taxon>Pseudomonadati</taxon>
        <taxon>Pseudomonadota</taxon>
        <taxon>Alphaproteobacteria</taxon>
        <taxon>Rhodobacterales</taxon>
        <taxon>Paracoccaceae</taxon>
        <taxon>Parasedimentitalea</taxon>
    </lineage>
</organism>
<dbReference type="GO" id="GO:0008360">
    <property type="term" value="P:regulation of cell shape"/>
    <property type="evidence" value="ECO:0007669"/>
    <property type="project" value="UniProtKB-UniRule"/>
</dbReference>
<dbReference type="Pfam" id="PF03734">
    <property type="entry name" value="YkuD"/>
    <property type="match status" value="1"/>
</dbReference>
<feature type="active site" description="Proton donor/acceptor" evidence="7">
    <location>
        <position position="123"/>
    </location>
</feature>
<protein>
    <submittedName>
        <fullName evidence="9">L,D-transpeptidase family protein</fullName>
    </submittedName>
</protein>
<dbReference type="SUPFAM" id="SSF141523">
    <property type="entry name" value="L,D-transpeptidase catalytic domain-like"/>
    <property type="match status" value="1"/>
</dbReference>
<keyword evidence="3" id="KW-0808">Transferase</keyword>
<evidence type="ECO:0000256" key="7">
    <source>
        <dbReference type="PROSITE-ProRule" id="PRU01373"/>
    </source>
</evidence>
<dbReference type="GO" id="GO:0016740">
    <property type="term" value="F:transferase activity"/>
    <property type="evidence" value="ECO:0007669"/>
    <property type="project" value="UniProtKB-KW"/>
</dbReference>
<name>A0A6A4RMM7_9RHOB</name>
<evidence type="ECO:0000256" key="3">
    <source>
        <dbReference type="ARBA" id="ARBA00022679"/>
    </source>
</evidence>
<dbReference type="EMBL" id="WSFO01000003">
    <property type="protein sequence ID" value="KAE9631176.1"/>
    <property type="molecule type" value="Genomic_DNA"/>
</dbReference>
<evidence type="ECO:0000256" key="1">
    <source>
        <dbReference type="ARBA" id="ARBA00004752"/>
    </source>
</evidence>
<keyword evidence="5 7" id="KW-0573">Peptidoglycan synthesis</keyword>
<proteinExistence type="inferred from homology"/>
<dbReference type="GO" id="GO:0071555">
    <property type="term" value="P:cell wall organization"/>
    <property type="evidence" value="ECO:0007669"/>
    <property type="project" value="UniProtKB-UniRule"/>
</dbReference>
<sequence>MVLTPRGVRFLGRVLPCSIGKGRITSTKREGDGATPVGQHQIVGMLYRPDRIPRPSHWAKPIGPNDLWSDDQGDSAYNTQVRAPYAFSHETLRRSDPLYDLVLIMDWNWPNAQPGLGSAIFIHQWRRPGYPTEGCIAFSRTDLHWLAARILPGTRVIVPSLA</sequence>